<dbReference type="SUPFAM" id="SSF103473">
    <property type="entry name" value="MFS general substrate transporter"/>
    <property type="match status" value="1"/>
</dbReference>
<sequence>MTSIPATHDLNRTPVGLAPLLAAGAGFSVASIYYSQPMLPDLARGLQVGEGAIGAVPTLTQLGYAAGILLLAPLGDRFDRRRVMLVKSMLLAVMLLVCALAPNVPVLLVASLFIGLAATAAQDFVPAAVSLAPEHQRGKAVGAVMTGLLLGILLSRVVSGLVTQALGWRAMFGFAAASLLLLALAVQWRVPAFAPTTRLPYGDLLKSMAGLWRQHALLRRAAVAQALLGLGFSAFWSTLAVMLHARFGMGSGAAGAFGLAGAAGALAAPIAGRLSDRVGPRRVVLMGTGVAALAYALMLGMDFLPMSGALLLLVLSTIGFDFGFQASLIAHQSTVYGLDPAARSRLNAILITAMFVGMAGGSVLGSLLWAHWGWPAVALLGVSSALGAALWRWRA</sequence>
<keyword evidence="1 4" id="KW-0812">Transmembrane</keyword>
<keyword evidence="3 4" id="KW-0472">Membrane</keyword>
<feature type="transmembrane region" description="Helical" evidence="4">
    <location>
        <begin position="168"/>
        <end position="188"/>
    </location>
</feature>
<feature type="transmembrane region" description="Helical" evidence="4">
    <location>
        <begin position="348"/>
        <end position="370"/>
    </location>
</feature>
<evidence type="ECO:0000256" key="3">
    <source>
        <dbReference type="ARBA" id="ARBA00023136"/>
    </source>
</evidence>
<accession>A0A1L1PLR8</accession>
<feature type="transmembrane region" description="Helical" evidence="4">
    <location>
        <begin position="222"/>
        <end position="243"/>
    </location>
</feature>
<evidence type="ECO:0000259" key="5">
    <source>
        <dbReference type="PROSITE" id="PS50850"/>
    </source>
</evidence>
<feature type="transmembrane region" description="Helical" evidence="4">
    <location>
        <begin position="54"/>
        <end position="72"/>
    </location>
</feature>
<dbReference type="PANTHER" id="PTHR42910:SF1">
    <property type="entry name" value="MAJOR FACILITATOR SUPERFAMILY (MFS) PROFILE DOMAIN-CONTAINING PROTEIN"/>
    <property type="match status" value="1"/>
</dbReference>
<evidence type="ECO:0000256" key="2">
    <source>
        <dbReference type="ARBA" id="ARBA00022989"/>
    </source>
</evidence>
<evidence type="ECO:0000313" key="6">
    <source>
        <dbReference type="EMBL" id="CDN87877.1"/>
    </source>
</evidence>
<dbReference type="Pfam" id="PF07690">
    <property type="entry name" value="MFS_1"/>
    <property type="match status" value="1"/>
</dbReference>
<feature type="transmembrane region" description="Helical" evidence="4">
    <location>
        <begin position="249"/>
        <end position="271"/>
    </location>
</feature>
<feature type="transmembrane region" description="Helical" evidence="4">
    <location>
        <begin position="376"/>
        <end position="393"/>
    </location>
</feature>
<dbReference type="EMBL" id="CCAE010000016">
    <property type="protein sequence ID" value="CDN87877.1"/>
    <property type="molecule type" value="Genomic_DNA"/>
</dbReference>
<dbReference type="GO" id="GO:0022857">
    <property type="term" value="F:transmembrane transporter activity"/>
    <property type="evidence" value="ECO:0007669"/>
    <property type="project" value="InterPro"/>
</dbReference>
<dbReference type="Proteomes" id="UP000028878">
    <property type="component" value="Unassembled WGS sequence"/>
</dbReference>
<name>A0A1L1PLR8_HYDIT</name>
<proteinExistence type="predicted"/>
<dbReference type="RefSeq" id="WP_009520370.1">
    <property type="nucleotide sequence ID" value="NZ_CCAE010000016.1"/>
</dbReference>
<evidence type="ECO:0000313" key="7">
    <source>
        <dbReference type="Proteomes" id="UP000028878"/>
    </source>
</evidence>
<protein>
    <submittedName>
        <fullName evidence="6">Major facilitator transporter</fullName>
    </submittedName>
</protein>
<dbReference type="PANTHER" id="PTHR42910">
    <property type="entry name" value="TRANSPORTER SCO4007-RELATED"/>
    <property type="match status" value="1"/>
</dbReference>
<dbReference type="PROSITE" id="PS50850">
    <property type="entry name" value="MFS"/>
    <property type="match status" value="1"/>
</dbReference>
<reference evidence="7" key="2">
    <citation type="submission" date="2014-11" db="EMBL/GenBank/DDBJ databases">
        <title>Draft genome sequence of Hydrogenophaga intermedia S1.</title>
        <authorList>
            <person name="Gan H.M."/>
            <person name="Chew T.H."/>
            <person name="Stolz A."/>
        </authorList>
    </citation>
    <scope>NUCLEOTIDE SEQUENCE [LARGE SCALE GENOMIC DNA]</scope>
    <source>
        <strain evidence="7">S1</strain>
    </source>
</reference>
<keyword evidence="2 4" id="KW-1133">Transmembrane helix</keyword>
<dbReference type="InterPro" id="IPR036259">
    <property type="entry name" value="MFS_trans_sf"/>
</dbReference>
<feature type="domain" description="Major facilitator superfamily (MFS) profile" evidence="5">
    <location>
        <begin position="14"/>
        <end position="395"/>
    </location>
</feature>
<dbReference type="Gene3D" id="1.20.1250.20">
    <property type="entry name" value="MFS general substrate transporter like domains"/>
    <property type="match status" value="2"/>
</dbReference>
<reference evidence="7" key="1">
    <citation type="submission" date="2014-02" db="EMBL/GenBank/DDBJ databases">
        <authorList>
            <person name="Gan H."/>
        </authorList>
    </citation>
    <scope>NUCLEOTIDE SEQUENCE [LARGE SCALE GENOMIC DNA]</scope>
    <source>
        <strain evidence="7">S1</strain>
    </source>
</reference>
<dbReference type="InterPro" id="IPR020846">
    <property type="entry name" value="MFS_dom"/>
</dbReference>
<organism evidence="6 7">
    <name type="scientific">Hydrogenophaga intermedia</name>
    <dbReference type="NCBI Taxonomy" id="65786"/>
    <lineage>
        <taxon>Bacteria</taxon>
        <taxon>Pseudomonadati</taxon>
        <taxon>Pseudomonadota</taxon>
        <taxon>Betaproteobacteria</taxon>
        <taxon>Burkholderiales</taxon>
        <taxon>Comamonadaceae</taxon>
        <taxon>Hydrogenophaga</taxon>
    </lineage>
</organism>
<keyword evidence="7" id="KW-1185">Reference proteome</keyword>
<feature type="transmembrane region" description="Helical" evidence="4">
    <location>
        <begin position="141"/>
        <end position="162"/>
    </location>
</feature>
<dbReference type="CDD" id="cd17324">
    <property type="entry name" value="MFS_NepI_like"/>
    <property type="match status" value="1"/>
</dbReference>
<feature type="transmembrane region" description="Helical" evidence="4">
    <location>
        <begin position="15"/>
        <end position="34"/>
    </location>
</feature>
<dbReference type="AlphaFoldDB" id="A0A1L1PLR8"/>
<gene>
    <name evidence="6" type="ORF">BN948_02305</name>
</gene>
<evidence type="ECO:0000256" key="4">
    <source>
        <dbReference type="SAM" id="Phobius"/>
    </source>
</evidence>
<dbReference type="InterPro" id="IPR011701">
    <property type="entry name" value="MFS"/>
</dbReference>
<evidence type="ECO:0000256" key="1">
    <source>
        <dbReference type="ARBA" id="ARBA00022692"/>
    </source>
</evidence>